<dbReference type="SUPFAM" id="SSF89028">
    <property type="entry name" value="Cobalamin adenosyltransferase-like"/>
    <property type="match status" value="1"/>
</dbReference>
<keyword evidence="5 10" id="KW-0067">ATP-binding</keyword>
<dbReference type="AlphaFoldDB" id="A0A814N4U4"/>
<organism evidence="12 13">
    <name type="scientific">Brachionus calyciflorus</name>
    <dbReference type="NCBI Taxonomy" id="104777"/>
    <lineage>
        <taxon>Eukaryota</taxon>
        <taxon>Metazoa</taxon>
        <taxon>Spiralia</taxon>
        <taxon>Gnathifera</taxon>
        <taxon>Rotifera</taxon>
        <taxon>Eurotatoria</taxon>
        <taxon>Monogononta</taxon>
        <taxon>Pseudotrocha</taxon>
        <taxon>Ploima</taxon>
        <taxon>Brachionidae</taxon>
        <taxon>Brachionus</taxon>
    </lineage>
</organism>
<dbReference type="Gene3D" id="1.20.1200.10">
    <property type="entry name" value="Cobalamin adenosyltransferase-like"/>
    <property type="match status" value="1"/>
</dbReference>
<protein>
    <recommendedName>
        <fullName evidence="8">Corrinoid adenosyltransferase MMAB</fullName>
    </recommendedName>
    <alternativeName>
        <fullName evidence="9">ATP:co(I)rrinoid adenosyltransferase MMAB</fullName>
    </alternativeName>
</protein>
<keyword evidence="4 10" id="KW-0547">Nucleotide-binding</keyword>
<gene>
    <name evidence="12" type="ORF">OXX778_LOCUS20540</name>
</gene>
<dbReference type="PANTHER" id="PTHR12213:SF0">
    <property type="entry name" value="CORRINOID ADENOSYLTRANSFERASE MMAB"/>
    <property type="match status" value="1"/>
</dbReference>
<comment type="catalytic activity">
    <reaction evidence="6">
        <text>cob(I)alamin-[corrinoid adenosyltransferase] + ATP = apo-[corrinoid adenosyltransferase] + adenosylcob(III)alamin + triphosphate</text>
        <dbReference type="Rhea" id="RHEA:56796"/>
        <dbReference type="Rhea" id="RHEA-COMP:14743"/>
        <dbReference type="Rhea" id="RHEA-COMP:14744"/>
        <dbReference type="ChEBI" id="CHEBI:18036"/>
        <dbReference type="ChEBI" id="CHEBI:18408"/>
        <dbReference type="ChEBI" id="CHEBI:30616"/>
        <dbReference type="ChEBI" id="CHEBI:60488"/>
        <dbReference type="ChEBI" id="CHEBI:83228"/>
    </reaction>
    <physiologicalReaction direction="left-to-right" evidence="6">
        <dbReference type="Rhea" id="RHEA:56797"/>
    </physiologicalReaction>
</comment>
<keyword evidence="13" id="KW-1185">Reference proteome</keyword>
<evidence type="ECO:0000313" key="12">
    <source>
        <dbReference type="EMBL" id="CAF1088367.1"/>
    </source>
</evidence>
<dbReference type="InterPro" id="IPR036451">
    <property type="entry name" value="CblAdoTrfase-like_sf"/>
</dbReference>
<dbReference type="GO" id="GO:0005524">
    <property type="term" value="F:ATP binding"/>
    <property type="evidence" value="ECO:0007669"/>
    <property type="project" value="UniProtKB-UniRule"/>
</dbReference>
<keyword evidence="3 10" id="KW-0808">Transferase</keyword>
<dbReference type="InterPro" id="IPR016030">
    <property type="entry name" value="CblAdoTrfase-like"/>
</dbReference>
<evidence type="ECO:0000313" key="13">
    <source>
        <dbReference type="Proteomes" id="UP000663879"/>
    </source>
</evidence>
<reference evidence="12" key="1">
    <citation type="submission" date="2021-02" db="EMBL/GenBank/DDBJ databases">
        <authorList>
            <person name="Nowell W R."/>
        </authorList>
    </citation>
    <scope>NUCLEOTIDE SEQUENCE</scope>
    <source>
        <strain evidence="12">Ploen Becks lab</strain>
    </source>
</reference>
<dbReference type="NCBIfam" id="TIGR00636">
    <property type="entry name" value="PduO_Nterm"/>
    <property type="match status" value="1"/>
</dbReference>
<evidence type="ECO:0000256" key="7">
    <source>
        <dbReference type="ARBA" id="ARBA00056747"/>
    </source>
</evidence>
<dbReference type="GO" id="GO:0008817">
    <property type="term" value="F:corrinoid adenosyltransferase activity"/>
    <property type="evidence" value="ECO:0007669"/>
    <property type="project" value="TreeGrafter"/>
</dbReference>
<evidence type="ECO:0000256" key="3">
    <source>
        <dbReference type="ARBA" id="ARBA00022679"/>
    </source>
</evidence>
<accession>A0A814N4U4</accession>
<feature type="domain" description="Cobalamin adenosyltransferase-like" evidence="11">
    <location>
        <begin position="50"/>
        <end position="230"/>
    </location>
</feature>
<evidence type="ECO:0000256" key="4">
    <source>
        <dbReference type="ARBA" id="ARBA00022741"/>
    </source>
</evidence>
<dbReference type="EMBL" id="CAJNOC010006910">
    <property type="protein sequence ID" value="CAF1088367.1"/>
    <property type="molecule type" value="Genomic_DNA"/>
</dbReference>
<sequence length="245" mass="27672">MSRSINLLKIVQRSSLINLVRISPTQRHISNSKCILNQESTSNNQRKIKIYTKTGDKGTTSLFTGERRPKNDIFFDALGNTDELNSSLGLTREFCLEMAKNNPSLKETSELIEGLLVKIQSTLLDIGSHLATPRSKASSKQLERIANFDSSLTNELEKYIDKFETELPVLKNFILPSGGKCASGLHLSRSICRRLERSIQPLLQSKDLDPNVQAYINRLSDFLFVCARYIAMKEGRVETIYKKSN</sequence>
<evidence type="ECO:0000256" key="6">
    <source>
        <dbReference type="ARBA" id="ARBA00051988"/>
    </source>
</evidence>
<comment type="caution">
    <text evidence="12">The sequence shown here is derived from an EMBL/GenBank/DDBJ whole genome shotgun (WGS) entry which is preliminary data.</text>
</comment>
<evidence type="ECO:0000256" key="5">
    <source>
        <dbReference type="ARBA" id="ARBA00022840"/>
    </source>
</evidence>
<evidence type="ECO:0000256" key="2">
    <source>
        <dbReference type="ARBA" id="ARBA00011233"/>
    </source>
</evidence>
<dbReference type="Proteomes" id="UP000663879">
    <property type="component" value="Unassembled WGS sequence"/>
</dbReference>
<comment type="subunit">
    <text evidence="2">Homotrimer.</text>
</comment>
<dbReference type="GO" id="GO:0009235">
    <property type="term" value="P:cobalamin metabolic process"/>
    <property type="evidence" value="ECO:0007669"/>
    <property type="project" value="UniProtKB-ARBA"/>
</dbReference>
<proteinExistence type="inferred from homology"/>
<dbReference type="PANTHER" id="PTHR12213">
    <property type="entry name" value="CORRINOID ADENOSYLTRANSFERASE"/>
    <property type="match status" value="1"/>
</dbReference>
<evidence type="ECO:0000256" key="9">
    <source>
        <dbReference type="ARBA" id="ARBA00075216"/>
    </source>
</evidence>
<dbReference type="OrthoDB" id="549173at2759"/>
<comment type="similarity">
    <text evidence="1 10">Belongs to the Cob(I)alamin adenosyltransferase family.</text>
</comment>
<name>A0A814N4U4_9BILA</name>
<dbReference type="InterPro" id="IPR029499">
    <property type="entry name" value="PduO-typ"/>
</dbReference>
<dbReference type="Pfam" id="PF01923">
    <property type="entry name" value="Cob_adeno_trans"/>
    <property type="match status" value="1"/>
</dbReference>
<evidence type="ECO:0000256" key="8">
    <source>
        <dbReference type="ARBA" id="ARBA00071654"/>
    </source>
</evidence>
<evidence type="ECO:0000256" key="1">
    <source>
        <dbReference type="ARBA" id="ARBA00007487"/>
    </source>
</evidence>
<dbReference type="FunFam" id="1.20.1200.10:FF:000001">
    <property type="entry name" value="Cob(I)yrinic acid a,c-diamide adenosyltransferase"/>
    <property type="match status" value="1"/>
</dbReference>
<evidence type="ECO:0000256" key="10">
    <source>
        <dbReference type="RuleBase" id="RU366026"/>
    </source>
</evidence>
<comment type="function">
    <text evidence="7">Converts cob(I)alamin to adenosylcobalamin (adenosylcob(III)alamin), a coenzyme for methylmalonyl-CoA mutase, therefore participates in the final step of the vitamin B12 conversion. Generates adenosylcobalamin (AdoCbl) and directly delivers the cofactor to MUT in a transfer that is stimulated by ATP-binding to MMAB and gated by MMAA.</text>
</comment>
<evidence type="ECO:0000259" key="11">
    <source>
        <dbReference type="Pfam" id="PF01923"/>
    </source>
</evidence>